<proteinExistence type="predicted"/>
<name>A0A2X2CGZ3_PROMI</name>
<evidence type="ECO:0000313" key="2">
    <source>
        <dbReference type="Proteomes" id="UP000251485"/>
    </source>
</evidence>
<sequence length="50" mass="5677">MLKRLNFILIYSVLSLISITTSVYASPSIGIGSMYDVFYTRNPKPHQARI</sequence>
<organism evidence="1 2">
    <name type="scientific">Proteus mirabilis</name>
    <dbReference type="NCBI Taxonomy" id="584"/>
    <lineage>
        <taxon>Bacteria</taxon>
        <taxon>Pseudomonadati</taxon>
        <taxon>Pseudomonadota</taxon>
        <taxon>Gammaproteobacteria</taxon>
        <taxon>Enterobacterales</taxon>
        <taxon>Morganellaceae</taxon>
        <taxon>Proteus</taxon>
    </lineage>
</organism>
<dbReference type="AlphaFoldDB" id="A0A2X2CGZ3"/>
<accession>A0A2X2CGZ3</accession>
<protein>
    <submittedName>
        <fullName evidence="1">Uncharacterized protein</fullName>
    </submittedName>
</protein>
<dbReference type="Proteomes" id="UP000251485">
    <property type="component" value="Unassembled WGS sequence"/>
</dbReference>
<reference evidence="1 2" key="1">
    <citation type="submission" date="2018-06" db="EMBL/GenBank/DDBJ databases">
        <authorList>
            <consortium name="Pathogen Informatics"/>
            <person name="Doyle S."/>
        </authorList>
    </citation>
    <scope>NUCLEOTIDE SEQUENCE [LARGE SCALE GENOMIC DNA]</scope>
    <source>
        <strain evidence="1 2">NCTC10975</strain>
    </source>
</reference>
<dbReference type="EMBL" id="UAUE01000025">
    <property type="protein sequence ID" value="SPY99455.1"/>
    <property type="molecule type" value="Genomic_DNA"/>
</dbReference>
<evidence type="ECO:0000313" key="1">
    <source>
        <dbReference type="EMBL" id="SPY99455.1"/>
    </source>
</evidence>
<gene>
    <name evidence="1" type="ORF">NCTC10975_03342</name>
</gene>